<evidence type="ECO:0000313" key="7">
    <source>
        <dbReference type="Proteomes" id="UP000269396"/>
    </source>
</evidence>
<dbReference type="Proteomes" id="UP000269396">
    <property type="component" value="Unassembled WGS sequence"/>
</dbReference>
<proteinExistence type="predicted"/>
<accession>A0A183PEA8</accession>
<evidence type="ECO:0000256" key="1">
    <source>
        <dbReference type="ARBA" id="ARBA00022729"/>
    </source>
</evidence>
<dbReference type="InterPro" id="IPR000034">
    <property type="entry name" value="Laminin_IV"/>
</dbReference>
<dbReference type="Pfam" id="PF00052">
    <property type="entry name" value="Laminin_B"/>
    <property type="match status" value="1"/>
</dbReference>
<protein>
    <submittedName>
        <fullName evidence="6">Uncharacterized protein</fullName>
    </submittedName>
</protein>
<keyword evidence="7" id="KW-1185">Reference proteome</keyword>
<evidence type="ECO:0000256" key="5">
    <source>
        <dbReference type="ARBA" id="ARBA00023292"/>
    </source>
</evidence>
<evidence type="ECO:0000256" key="2">
    <source>
        <dbReference type="ARBA" id="ARBA00022737"/>
    </source>
</evidence>
<reference evidence="6 7" key="1">
    <citation type="submission" date="2018-11" db="EMBL/GenBank/DDBJ databases">
        <authorList>
            <consortium name="Pathogen Informatics"/>
        </authorList>
    </citation>
    <scope>NUCLEOTIDE SEQUENCE [LARGE SCALE GENOMIC DNA]</scope>
    <source>
        <strain>Denwood</strain>
        <strain evidence="7">Zambia</strain>
    </source>
</reference>
<keyword evidence="5" id="KW-0424">Laminin EGF-like domain</keyword>
<dbReference type="SMART" id="SM00180">
    <property type="entry name" value="EGF_Lam"/>
    <property type="match status" value="2"/>
</dbReference>
<dbReference type="PROSITE" id="PS51115">
    <property type="entry name" value="LAMININ_IVA"/>
    <property type="match status" value="1"/>
</dbReference>
<keyword evidence="4" id="KW-0325">Glycoprotein</keyword>
<dbReference type="InterPro" id="IPR002049">
    <property type="entry name" value="LE_dom"/>
</dbReference>
<keyword evidence="3" id="KW-1015">Disulfide bond</keyword>
<evidence type="ECO:0000313" key="6">
    <source>
        <dbReference type="EMBL" id="VDP61593.1"/>
    </source>
</evidence>
<name>A0A183PEA8_9TREM</name>
<keyword evidence="2" id="KW-0677">Repeat</keyword>
<dbReference type="CDD" id="cd00055">
    <property type="entry name" value="EGF_Lam"/>
    <property type="match status" value="1"/>
</dbReference>
<dbReference type="PANTHER" id="PTHR10574:SF406">
    <property type="entry name" value="LAMININ SUBUNIT ALPHA 5"/>
    <property type="match status" value="1"/>
</dbReference>
<dbReference type="Gene3D" id="2.170.300.10">
    <property type="entry name" value="Tie2 ligand-binding domain superfamily"/>
    <property type="match status" value="1"/>
</dbReference>
<keyword evidence="1" id="KW-0732">Signal</keyword>
<evidence type="ECO:0000256" key="3">
    <source>
        <dbReference type="ARBA" id="ARBA00023157"/>
    </source>
</evidence>
<organism evidence="6 7">
    <name type="scientific">Schistosoma mattheei</name>
    <dbReference type="NCBI Taxonomy" id="31246"/>
    <lineage>
        <taxon>Eukaryota</taxon>
        <taxon>Metazoa</taxon>
        <taxon>Spiralia</taxon>
        <taxon>Lophotrochozoa</taxon>
        <taxon>Platyhelminthes</taxon>
        <taxon>Trematoda</taxon>
        <taxon>Digenea</taxon>
        <taxon>Strigeidida</taxon>
        <taxon>Schistosomatoidea</taxon>
        <taxon>Schistosomatidae</taxon>
        <taxon>Schistosoma</taxon>
    </lineage>
</organism>
<dbReference type="GO" id="GO:0009888">
    <property type="term" value="P:tissue development"/>
    <property type="evidence" value="ECO:0007669"/>
    <property type="project" value="TreeGrafter"/>
</dbReference>
<dbReference type="PROSITE" id="PS01248">
    <property type="entry name" value="EGF_LAM_1"/>
    <property type="match status" value="1"/>
</dbReference>
<dbReference type="Gene3D" id="2.10.25.10">
    <property type="entry name" value="Laminin"/>
    <property type="match status" value="1"/>
</dbReference>
<dbReference type="PANTHER" id="PTHR10574">
    <property type="entry name" value="NETRIN/LAMININ-RELATED"/>
    <property type="match status" value="1"/>
</dbReference>
<sequence length="320" mass="36582">MLFNTHQQDVRVILTGTDVKSYGYDIILNLRLFGESLNYLPGPFIILNSTDRSIYWCPPNDRLLVHIIPTGYDNQIHIRLTERDKWYIDNKCKHTIEQTIGRSGFMQVLSNVKKISLRVKYFQDQTTLELFNIKVEHAIKSDVSGQWVGEIEECICPHGYEGLSCEKCAPGYQKDPDNPLKCRPYCACDKCDTEGNCIECPGKRAGPRCQQCKDGYYRPDKSLLITDCQPCDMCGNNLPYEDNKLINPNCDRCQLAIDSGEELPVDAKCDTKPQPIDCHYHGTQLTSDNGDCQCKVSYLRKEYYSYIDEGLNILVIEICI</sequence>
<dbReference type="AlphaFoldDB" id="A0A183PEA8"/>
<dbReference type="STRING" id="31246.A0A183PEA8"/>
<dbReference type="GO" id="GO:0009887">
    <property type="term" value="P:animal organ morphogenesis"/>
    <property type="evidence" value="ECO:0007669"/>
    <property type="project" value="TreeGrafter"/>
</dbReference>
<dbReference type="InterPro" id="IPR050440">
    <property type="entry name" value="Laminin/Netrin_ECM"/>
</dbReference>
<gene>
    <name evidence="6" type="ORF">SMTD_LOCUS12694</name>
</gene>
<dbReference type="EMBL" id="UZAL01032711">
    <property type="protein sequence ID" value="VDP61593.1"/>
    <property type="molecule type" value="Genomic_DNA"/>
</dbReference>
<evidence type="ECO:0000256" key="4">
    <source>
        <dbReference type="ARBA" id="ARBA00023180"/>
    </source>
</evidence>